<organism evidence="2 3">
    <name type="scientific">Aquilegia coerulea</name>
    <name type="common">Rocky mountain columbine</name>
    <dbReference type="NCBI Taxonomy" id="218851"/>
    <lineage>
        <taxon>Eukaryota</taxon>
        <taxon>Viridiplantae</taxon>
        <taxon>Streptophyta</taxon>
        <taxon>Embryophyta</taxon>
        <taxon>Tracheophyta</taxon>
        <taxon>Spermatophyta</taxon>
        <taxon>Magnoliopsida</taxon>
        <taxon>Ranunculales</taxon>
        <taxon>Ranunculaceae</taxon>
        <taxon>Thalictroideae</taxon>
        <taxon>Aquilegia</taxon>
    </lineage>
</organism>
<dbReference type="Proteomes" id="UP000230069">
    <property type="component" value="Unassembled WGS sequence"/>
</dbReference>
<gene>
    <name evidence="2" type="ORF">AQUCO_02900087v1</name>
</gene>
<evidence type="ECO:0000313" key="3">
    <source>
        <dbReference type="Proteomes" id="UP000230069"/>
    </source>
</evidence>
<keyword evidence="3" id="KW-1185">Reference proteome</keyword>
<protein>
    <submittedName>
        <fullName evidence="2">Uncharacterized protein</fullName>
    </submittedName>
</protein>
<reference evidence="2 3" key="1">
    <citation type="submission" date="2017-09" db="EMBL/GenBank/DDBJ databases">
        <title>WGS assembly of Aquilegia coerulea Goldsmith.</title>
        <authorList>
            <person name="Hodges S."/>
            <person name="Kramer E."/>
            <person name="Nordborg M."/>
            <person name="Tomkins J."/>
            <person name="Borevitz J."/>
            <person name="Derieg N."/>
            <person name="Yan J."/>
            <person name="Mihaltcheva S."/>
            <person name="Hayes R.D."/>
            <person name="Rokhsar D."/>
        </authorList>
    </citation>
    <scope>NUCLEOTIDE SEQUENCE [LARGE SCALE GENOMIC DNA]</scope>
    <source>
        <strain evidence="3">cv. Goldsmith</strain>
    </source>
</reference>
<feature type="transmembrane region" description="Helical" evidence="1">
    <location>
        <begin position="53"/>
        <end position="70"/>
    </location>
</feature>
<dbReference type="EMBL" id="KZ305046">
    <property type="protein sequence ID" value="PIA37987.1"/>
    <property type="molecule type" value="Genomic_DNA"/>
</dbReference>
<keyword evidence="1" id="KW-0472">Membrane</keyword>
<dbReference type="AlphaFoldDB" id="A0A2G5D455"/>
<evidence type="ECO:0000256" key="1">
    <source>
        <dbReference type="SAM" id="Phobius"/>
    </source>
</evidence>
<name>A0A2G5D455_AQUCA</name>
<keyword evidence="1" id="KW-0812">Transmembrane</keyword>
<evidence type="ECO:0000313" key="2">
    <source>
        <dbReference type="EMBL" id="PIA37987.1"/>
    </source>
</evidence>
<proteinExistence type="predicted"/>
<keyword evidence="1" id="KW-1133">Transmembrane helix</keyword>
<dbReference type="InParanoid" id="A0A2G5D455"/>
<sequence length="71" mass="8421">MYKYEIKHNTIKCYLKLCYKIVKTISSFPPHIITLNGKQIPEGMEPKHAEKRTLYALFTLLIWYFSSLVLI</sequence>
<accession>A0A2G5D455</accession>